<feature type="domain" description="O-methyltransferase C-terminal" evidence="5">
    <location>
        <begin position="132"/>
        <end position="341"/>
    </location>
</feature>
<evidence type="ECO:0000256" key="1">
    <source>
        <dbReference type="ARBA" id="ARBA00022603"/>
    </source>
</evidence>
<dbReference type="GO" id="GO:0009701">
    <property type="term" value="P:isoflavonoid phytoalexin biosynthetic process"/>
    <property type="evidence" value="ECO:0007669"/>
    <property type="project" value="UniProtKB-ARBA"/>
</dbReference>
<evidence type="ECO:0000259" key="5">
    <source>
        <dbReference type="Pfam" id="PF00891"/>
    </source>
</evidence>
<dbReference type="GO" id="GO:0008171">
    <property type="term" value="F:O-methyltransferase activity"/>
    <property type="evidence" value="ECO:0000318"/>
    <property type="project" value="GO_Central"/>
</dbReference>
<keyword evidence="1 7" id="KW-0489">Methyltransferase</keyword>
<evidence type="ECO:0000256" key="3">
    <source>
        <dbReference type="ARBA" id="ARBA00022691"/>
    </source>
</evidence>
<dbReference type="GO" id="GO:0008757">
    <property type="term" value="F:S-adenosylmethionine-dependent methyltransferase activity"/>
    <property type="evidence" value="ECO:0000318"/>
    <property type="project" value="GO_Central"/>
</dbReference>
<feature type="domain" description="O-methyltransferase dimerisation" evidence="6">
    <location>
        <begin position="21"/>
        <end position="111"/>
    </location>
</feature>
<dbReference type="PIRSF" id="PIRSF005739">
    <property type="entry name" value="O-mtase"/>
    <property type="match status" value="1"/>
</dbReference>
<dbReference type="PANTHER" id="PTHR11746">
    <property type="entry name" value="O-METHYLTRANSFERASE"/>
    <property type="match status" value="1"/>
</dbReference>
<dbReference type="Proteomes" id="UP000008311">
    <property type="component" value="Unassembled WGS sequence"/>
</dbReference>
<dbReference type="InterPro" id="IPR001077">
    <property type="entry name" value="COMT_C"/>
</dbReference>
<dbReference type="SUPFAM" id="SSF53335">
    <property type="entry name" value="S-adenosyl-L-methionine-dependent methyltransferases"/>
    <property type="match status" value="1"/>
</dbReference>
<evidence type="ECO:0000256" key="2">
    <source>
        <dbReference type="ARBA" id="ARBA00022679"/>
    </source>
</evidence>
<proteinExistence type="predicted"/>
<organism evidence="7 8">
    <name type="scientific">Ricinus communis</name>
    <name type="common">Castor bean</name>
    <dbReference type="NCBI Taxonomy" id="3988"/>
    <lineage>
        <taxon>Eukaryota</taxon>
        <taxon>Viridiplantae</taxon>
        <taxon>Streptophyta</taxon>
        <taxon>Embryophyta</taxon>
        <taxon>Tracheophyta</taxon>
        <taxon>Spermatophyta</taxon>
        <taxon>Magnoliopsida</taxon>
        <taxon>eudicotyledons</taxon>
        <taxon>Gunneridae</taxon>
        <taxon>Pentapetalae</taxon>
        <taxon>rosids</taxon>
        <taxon>fabids</taxon>
        <taxon>Malpighiales</taxon>
        <taxon>Euphorbiaceae</taxon>
        <taxon>Acalyphoideae</taxon>
        <taxon>Acalypheae</taxon>
        <taxon>Ricinus</taxon>
    </lineage>
</organism>
<evidence type="ECO:0000313" key="7">
    <source>
        <dbReference type="EMBL" id="EEF39800.1"/>
    </source>
</evidence>
<dbReference type="PROSITE" id="PS51683">
    <property type="entry name" value="SAM_OMT_II"/>
    <property type="match status" value="1"/>
</dbReference>
<evidence type="ECO:0000256" key="4">
    <source>
        <dbReference type="PIRSR" id="PIRSR005739-1"/>
    </source>
</evidence>
<dbReference type="Pfam" id="PF08100">
    <property type="entry name" value="Dimerisation"/>
    <property type="match status" value="1"/>
</dbReference>
<keyword evidence="8" id="KW-1185">Reference proteome</keyword>
<keyword evidence="2 7" id="KW-0808">Transferase</keyword>
<dbReference type="EC" id="2.1.1.146" evidence="7"/>
<dbReference type="Pfam" id="PF00891">
    <property type="entry name" value="Methyltransf_2"/>
    <property type="match status" value="1"/>
</dbReference>
<dbReference type="STRING" id="3988.B9S931"/>
<gene>
    <name evidence="7" type="ORF">RCOM_1011930</name>
</gene>
<dbReference type="EMBL" id="EQ973895">
    <property type="protein sequence ID" value="EEF39800.1"/>
    <property type="molecule type" value="Genomic_DNA"/>
</dbReference>
<dbReference type="InParanoid" id="B9S931"/>
<dbReference type="FunFam" id="1.10.10.10:FF:000213">
    <property type="entry name" value="Coniferyl alcohol 9-O-methyltransferase"/>
    <property type="match status" value="1"/>
</dbReference>
<dbReference type="GO" id="GO:0030746">
    <property type="term" value="F:isoflavone 4'-O-methyltransferase activity"/>
    <property type="evidence" value="ECO:0007669"/>
    <property type="project" value="UniProtKB-ARBA"/>
</dbReference>
<dbReference type="InterPro" id="IPR036390">
    <property type="entry name" value="WH_DNA-bd_sf"/>
</dbReference>
<keyword evidence="3" id="KW-0949">S-adenosyl-L-methionine</keyword>
<evidence type="ECO:0000313" key="8">
    <source>
        <dbReference type="Proteomes" id="UP000008311"/>
    </source>
</evidence>
<dbReference type="GO" id="GO:0050630">
    <property type="term" value="F:(iso)eugenol O-methyltransferase activity"/>
    <property type="evidence" value="ECO:0007669"/>
    <property type="project" value="UniProtKB-EC"/>
</dbReference>
<reference evidence="8" key="1">
    <citation type="journal article" date="2010" name="Nat. Biotechnol.">
        <title>Draft genome sequence of the oilseed species Ricinus communis.</title>
        <authorList>
            <person name="Chan A.P."/>
            <person name="Crabtree J."/>
            <person name="Zhao Q."/>
            <person name="Lorenzi H."/>
            <person name="Orvis J."/>
            <person name="Puiu D."/>
            <person name="Melake-Berhan A."/>
            <person name="Jones K.M."/>
            <person name="Redman J."/>
            <person name="Chen G."/>
            <person name="Cahoon E.B."/>
            <person name="Gedil M."/>
            <person name="Stanke M."/>
            <person name="Haas B.J."/>
            <person name="Wortman J.R."/>
            <person name="Fraser-Liggett C.M."/>
            <person name="Ravel J."/>
            <person name="Rabinowicz P.D."/>
        </authorList>
    </citation>
    <scope>NUCLEOTIDE SEQUENCE [LARGE SCALE GENOMIC DNA]</scope>
    <source>
        <strain evidence="8">cv. Hale</strain>
    </source>
</reference>
<dbReference type="InterPro" id="IPR036388">
    <property type="entry name" value="WH-like_DNA-bd_sf"/>
</dbReference>
<dbReference type="GO" id="GO:0046983">
    <property type="term" value="F:protein dimerization activity"/>
    <property type="evidence" value="ECO:0007669"/>
    <property type="project" value="InterPro"/>
</dbReference>
<dbReference type="eggNOG" id="KOG3178">
    <property type="taxonomic scope" value="Eukaryota"/>
</dbReference>
<dbReference type="InterPro" id="IPR029063">
    <property type="entry name" value="SAM-dependent_MTases_sf"/>
</dbReference>
<dbReference type="Gene3D" id="1.10.10.10">
    <property type="entry name" value="Winged helix-like DNA-binding domain superfamily/Winged helix DNA-binding domain"/>
    <property type="match status" value="1"/>
</dbReference>
<evidence type="ECO:0000259" key="6">
    <source>
        <dbReference type="Pfam" id="PF08100"/>
    </source>
</evidence>
<dbReference type="SUPFAM" id="SSF46785">
    <property type="entry name" value="Winged helix' DNA-binding domain"/>
    <property type="match status" value="1"/>
</dbReference>
<dbReference type="InterPro" id="IPR012967">
    <property type="entry name" value="COMT_dimerisation"/>
</dbReference>
<accession>B9S931</accession>
<dbReference type="InterPro" id="IPR016461">
    <property type="entry name" value="COMT-like"/>
</dbReference>
<dbReference type="CDD" id="cd02440">
    <property type="entry name" value="AdoMet_MTases"/>
    <property type="match status" value="1"/>
</dbReference>
<dbReference type="FunFam" id="3.40.50.150:FF:000206">
    <property type="entry name" value="O-methyltransferase ZRP4"/>
    <property type="match status" value="1"/>
</dbReference>
<feature type="active site" description="Proton acceptor" evidence="4">
    <location>
        <position position="262"/>
    </location>
</feature>
<dbReference type="Gene3D" id="3.40.50.150">
    <property type="entry name" value="Vaccinia Virus protein VP39"/>
    <property type="match status" value="1"/>
</dbReference>
<dbReference type="AlphaFoldDB" id="B9S931"/>
<name>B9S931_RICCO</name>
<protein>
    <submittedName>
        <fullName evidence="7">O-methyltransferase, putative</fullName>
        <ecNumber evidence="7">2.1.1.146</ecNumber>
    </submittedName>
</protein>
<sequence>MELDQGLEANELFQAQCHIYKHMYHYLESMSLKCAVQLGIPDIIHKHNKPMTLLELASALDIPPAKANCLQRVIRILVHSGFFTIAKVHDQEEVEEDGYVLTTSSRLLLKDSPTTLSPFALAMLNPALITPWFSLSEWYQGNQLTAFETYHGKDFWQYGKENQDFIKSLNEGMACDSQLVSLIVKDHKEIFEGVASLVDVGGGTGTLARAIADAYPLMTCAVLDLPQVVANLQETKNMKFVAGDMFHSIPSADAILIKSVLHNWSDEACIKILKRCREAIQSKDEGGKVIIIEVVINEKKDECEVVEKTKLFMDMEMMLICTGKERNEEEWARLFLEAGFNHYKITATSGLNSIIEVYP</sequence>
<dbReference type="GO" id="GO:0032259">
    <property type="term" value="P:methylation"/>
    <property type="evidence" value="ECO:0000318"/>
    <property type="project" value="GO_Central"/>
</dbReference>